<dbReference type="AlphaFoldDB" id="A0A392SBC7"/>
<evidence type="ECO:0000313" key="1">
    <source>
        <dbReference type="EMBL" id="MCI45185.1"/>
    </source>
</evidence>
<sequence length="57" mass="6272">MALAMSASSDCNGDEWGFKGADGRHPQGVDRHACDDQVSANSLFPRTVFDYSNYLIF</sequence>
<keyword evidence="2" id="KW-1185">Reference proteome</keyword>
<organism evidence="1 2">
    <name type="scientific">Trifolium medium</name>
    <dbReference type="NCBI Taxonomy" id="97028"/>
    <lineage>
        <taxon>Eukaryota</taxon>
        <taxon>Viridiplantae</taxon>
        <taxon>Streptophyta</taxon>
        <taxon>Embryophyta</taxon>
        <taxon>Tracheophyta</taxon>
        <taxon>Spermatophyta</taxon>
        <taxon>Magnoliopsida</taxon>
        <taxon>eudicotyledons</taxon>
        <taxon>Gunneridae</taxon>
        <taxon>Pentapetalae</taxon>
        <taxon>rosids</taxon>
        <taxon>fabids</taxon>
        <taxon>Fabales</taxon>
        <taxon>Fabaceae</taxon>
        <taxon>Papilionoideae</taxon>
        <taxon>50 kb inversion clade</taxon>
        <taxon>NPAAA clade</taxon>
        <taxon>Hologalegina</taxon>
        <taxon>IRL clade</taxon>
        <taxon>Trifolieae</taxon>
        <taxon>Trifolium</taxon>
    </lineage>
</organism>
<accession>A0A392SBC7</accession>
<name>A0A392SBC7_9FABA</name>
<reference evidence="1 2" key="1">
    <citation type="journal article" date="2018" name="Front. Plant Sci.">
        <title>Red Clover (Trifolium pratense) and Zigzag Clover (T. medium) - A Picture of Genomic Similarities and Differences.</title>
        <authorList>
            <person name="Dluhosova J."/>
            <person name="Istvanek J."/>
            <person name="Nedelnik J."/>
            <person name="Repkova J."/>
        </authorList>
    </citation>
    <scope>NUCLEOTIDE SEQUENCE [LARGE SCALE GENOMIC DNA]</scope>
    <source>
        <strain evidence="2">cv. 10/8</strain>
        <tissue evidence="1">Leaf</tissue>
    </source>
</reference>
<protein>
    <submittedName>
        <fullName evidence="1">Uncharacterized protein</fullName>
    </submittedName>
</protein>
<evidence type="ECO:0000313" key="2">
    <source>
        <dbReference type="Proteomes" id="UP000265520"/>
    </source>
</evidence>
<proteinExistence type="predicted"/>
<dbReference type="EMBL" id="LXQA010340590">
    <property type="protein sequence ID" value="MCI45185.1"/>
    <property type="molecule type" value="Genomic_DNA"/>
</dbReference>
<comment type="caution">
    <text evidence="1">The sequence shown here is derived from an EMBL/GenBank/DDBJ whole genome shotgun (WGS) entry which is preliminary data.</text>
</comment>
<dbReference type="Proteomes" id="UP000265520">
    <property type="component" value="Unassembled WGS sequence"/>
</dbReference>